<keyword evidence="1" id="KW-0732">Signal</keyword>
<accession>A0A1I1YFH6</accession>
<name>A0A1I1YFH6_9RHOB</name>
<evidence type="ECO:0000256" key="1">
    <source>
        <dbReference type="SAM" id="SignalP"/>
    </source>
</evidence>
<feature type="signal peptide" evidence="1">
    <location>
        <begin position="1"/>
        <end position="21"/>
    </location>
</feature>
<proteinExistence type="predicted"/>
<organism evidence="2 3">
    <name type="scientific">Sulfitobacter brevis</name>
    <dbReference type="NCBI Taxonomy" id="74348"/>
    <lineage>
        <taxon>Bacteria</taxon>
        <taxon>Pseudomonadati</taxon>
        <taxon>Pseudomonadota</taxon>
        <taxon>Alphaproteobacteria</taxon>
        <taxon>Rhodobacterales</taxon>
        <taxon>Roseobacteraceae</taxon>
        <taxon>Sulfitobacter</taxon>
    </lineage>
</organism>
<keyword evidence="3" id="KW-1185">Reference proteome</keyword>
<dbReference type="EMBL" id="FOMW01000005">
    <property type="protein sequence ID" value="SFE18139.1"/>
    <property type="molecule type" value="Genomic_DNA"/>
</dbReference>
<feature type="chain" id="PRO_5011583456" description="Peptidase propeptide and YPEB domain-containing protein" evidence="1">
    <location>
        <begin position="22"/>
        <end position="90"/>
    </location>
</feature>
<evidence type="ECO:0000313" key="3">
    <source>
        <dbReference type="Proteomes" id="UP000198977"/>
    </source>
</evidence>
<dbReference type="Proteomes" id="UP000198977">
    <property type="component" value="Unassembled WGS sequence"/>
</dbReference>
<dbReference type="OrthoDB" id="7727914at2"/>
<gene>
    <name evidence="2" type="ORF">SAMN04488523_105239</name>
</gene>
<sequence length="90" mass="9786">MKLNITAAALLVTLAGTASFAQGIEGQQIGYNDKSDTNVSYSTNGDNDAVVIEQRLVDGDYSLRVEDRVEGTVTIYKTFPENLNDGRISR</sequence>
<evidence type="ECO:0008006" key="4">
    <source>
        <dbReference type="Google" id="ProtNLM"/>
    </source>
</evidence>
<protein>
    <recommendedName>
        <fullName evidence="4">Peptidase propeptide and YPEB domain-containing protein</fullName>
    </recommendedName>
</protein>
<reference evidence="2 3" key="1">
    <citation type="submission" date="2016-10" db="EMBL/GenBank/DDBJ databases">
        <authorList>
            <person name="de Groot N.N."/>
        </authorList>
    </citation>
    <scope>NUCLEOTIDE SEQUENCE [LARGE SCALE GENOMIC DNA]</scope>
    <source>
        <strain evidence="2 3">DSM 11443</strain>
    </source>
</reference>
<dbReference type="AlphaFoldDB" id="A0A1I1YFH6"/>
<evidence type="ECO:0000313" key="2">
    <source>
        <dbReference type="EMBL" id="SFE18139.1"/>
    </source>
</evidence>
<dbReference type="STRING" id="74348.SAMN04488523_105239"/>
<dbReference type="RefSeq" id="WP_093923485.1">
    <property type="nucleotide sequence ID" value="NZ_FOMW01000005.1"/>
</dbReference>